<gene>
    <name evidence="5" type="ORF">CLHOM_25130</name>
</gene>
<proteinExistence type="inferred from homology"/>
<dbReference type="AlphaFoldDB" id="A0A0L6Z834"/>
<keyword evidence="2" id="KW-0694">RNA-binding</keyword>
<dbReference type="NCBIfam" id="TIGR01877">
    <property type="entry name" value="cas_cas6"/>
    <property type="match status" value="1"/>
</dbReference>
<evidence type="ECO:0000313" key="5">
    <source>
        <dbReference type="EMBL" id="KOA19132.1"/>
    </source>
</evidence>
<keyword evidence="6" id="KW-1185">Reference proteome</keyword>
<dbReference type="PANTHER" id="PTHR36984:SF1">
    <property type="entry name" value="CRISPR-ASSOCIATED ENDORIBONUCLEASE CAS6 1"/>
    <property type="match status" value="1"/>
</dbReference>
<dbReference type="Proteomes" id="UP000037043">
    <property type="component" value="Unassembled WGS sequence"/>
</dbReference>
<feature type="domain" description="CRISPR associated protein Cas6 C-terminal" evidence="4">
    <location>
        <begin position="118"/>
        <end position="226"/>
    </location>
</feature>
<evidence type="ECO:0000313" key="6">
    <source>
        <dbReference type="Proteomes" id="UP000037043"/>
    </source>
</evidence>
<protein>
    <submittedName>
        <fullName evidence="5">CRISPR associated protein Cas6</fullName>
    </submittedName>
</protein>
<dbReference type="Gene3D" id="3.30.70.1900">
    <property type="match status" value="1"/>
</dbReference>
<comment type="similarity">
    <text evidence="1">Belongs to the CRISPR-associated protein Cas6/Cse3/CasE family.</text>
</comment>
<evidence type="ECO:0000259" key="4">
    <source>
        <dbReference type="Pfam" id="PF01881"/>
    </source>
</evidence>
<dbReference type="PANTHER" id="PTHR36984">
    <property type="entry name" value="CRISPR-ASSOCIATED ENDORIBONUCLEASE CAS6 1"/>
    <property type="match status" value="1"/>
</dbReference>
<dbReference type="PATRIC" id="fig|1121318.3.peg.2529"/>
<sequence length="230" mass="26716">MKVYELTLKVFLLKTIGSTETLQKISELIDKSLSRDKKFLEFHTNSGFKNYTFNSLFPVEKSKIYNEGKIYSIKVRTIDEELAEYFKKNLVNEYTDFIKALTIEYKIIKPGYIDRIYSITPVVIKTEEGYWKGNLSLDEFEKRIKENLIKKYNKYFNTKLDEDFQLFNMINFDNIKPISSKYKSVNILGDKLTLTIAENKTAQDLACLALGAGIGEMGSRGFGFVNYKQL</sequence>
<dbReference type="InterPro" id="IPR010156">
    <property type="entry name" value="CRISPR-assoc_prot_Cas6"/>
</dbReference>
<dbReference type="GO" id="GO:0016788">
    <property type="term" value="F:hydrolase activity, acting on ester bonds"/>
    <property type="evidence" value="ECO:0007669"/>
    <property type="project" value="InterPro"/>
</dbReference>
<dbReference type="RefSeq" id="WP_052222013.1">
    <property type="nucleotide sequence ID" value="NZ_LHUR01000028.1"/>
</dbReference>
<dbReference type="STRING" id="36844.SAMN04488501_11951"/>
<comment type="caution">
    <text evidence="5">The sequence shown here is derived from an EMBL/GenBank/DDBJ whole genome shotgun (WGS) entry which is preliminary data.</text>
</comment>
<evidence type="ECO:0000256" key="3">
    <source>
        <dbReference type="ARBA" id="ARBA00023118"/>
    </source>
</evidence>
<evidence type="ECO:0000256" key="1">
    <source>
        <dbReference type="ARBA" id="ARBA00005937"/>
    </source>
</evidence>
<dbReference type="GO" id="GO:0051607">
    <property type="term" value="P:defense response to virus"/>
    <property type="evidence" value="ECO:0007669"/>
    <property type="project" value="UniProtKB-KW"/>
</dbReference>
<reference evidence="6" key="1">
    <citation type="submission" date="2015-08" db="EMBL/GenBank/DDBJ databases">
        <title>Genome sequence of the strict anaerobe Clostridium homopropionicum LuHBu1 (DSM 5847T).</title>
        <authorList>
            <person name="Poehlein A."/>
            <person name="Beck M."/>
            <person name="Schiel-Bengelsdorf B."/>
            <person name="Bengelsdorf F.R."/>
            <person name="Daniel R."/>
            <person name="Duerre P."/>
        </authorList>
    </citation>
    <scope>NUCLEOTIDE SEQUENCE [LARGE SCALE GENOMIC DNA]</scope>
    <source>
        <strain evidence="6">DSM 5847</strain>
    </source>
</reference>
<name>A0A0L6Z834_9CLOT</name>
<evidence type="ECO:0000256" key="2">
    <source>
        <dbReference type="ARBA" id="ARBA00022884"/>
    </source>
</evidence>
<organism evidence="5 6">
    <name type="scientific">Clostridium homopropionicum DSM 5847</name>
    <dbReference type="NCBI Taxonomy" id="1121318"/>
    <lineage>
        <taxon>Bacteria</taxon>
        <taxon>Bacillati</taxon>
        <taxon>Bacillota</taxon>
        <taxon>Clostridia</taxon>
        <taxon>Eubacteriales</taxon>
        <taxon>Clostridiaceae</taxon>
        <taxon>Clostridium</taxon>
    </lineage>
</organism>
<dbReference type="CDD" id="cd21140">
    <property type="entry name" value="Cas6_I-like"/>
    <property type="match status" value="1"/>
</dbReference>
<dbReference type="Pfam" id="PF01881">
    <property type="entry name" value="Cas_Cas6_C"/>
    <property type="match status" value="1"/>
</dbReference>
<accession>A0A0L6Z834</accession>
<dbReference type="EMBL" id="LHUR01000028">
    <property type="protein sequence ID" value="KOA19132.1"/>
    <property type="molecule type" value="Genomic_DNA"/>
</dbReference>
<keyword evidence="3" id="KW-0051">Antiviral defense</keyword>
<dbReference type="GO" id="GO:0003723">
    <property type="term" value="F:RNA binding"/>
    <property type="evidence" value="ECO:0007669"/>
    <property type="project" value="UniProtKB-KW"/>
</dbReference>
<dbReference type="InterPro" id="IPR049435">
    <property type="entry name" value="Cas_Cas6_C"/>
</dbReference>